<keyword evidence="6 7" id="KW-0472">Membrane</keyword>
<comment type="similarity">
    <text evidence="7">Belongs to the binding-protein-dependent transport system permease family.</text>
</comment>
<dbReference type="InterPro" id="IPR050366">
    <property type="entry name" value="BP-dependent_transpt_permease"/>
</dbReference>
<dbReference type="AlphaFoldDB" id="A0A4R4XWU7"/>
<organism evidence="9 10">
    <name type="scientific">Saccharopolyspora elongata</name>
    <dbReference type="NCBI Taxonomy" id="2530387"/>
    <lineage>
        <taxon>Bacteria</taxon>
        <taxon>Bacillati</taxon>
        <taxon>Actinomycetota</taxon>
        <taxon>Actinomycetes</taxon>
        <taxon>Pseudonocardiales</taxon>
        <taxon>Pseudonocardiaceae</taxon>
        <taxon>Saccharopolyspora</taxon>
    </lineage>
</organism>
<keyword evidence="3" id="KW-1003">Cell membrane</keyword>
<proteinExistence type="inferred from homology"/>
<evidence type="ECO:0000256" key="3">
    <source>
        <dbReference type="ARBA" id="ARBA00022475"/>
    </source>
</evidence>
<evidence type="ECO:0000313" key="9">
    <source>
        <dbReference type="EMBL" id="TDD35780.1"/>
    </source>
</evidence>
<dbReference type="InterPro" id="IPR035906">
    <property type="entry name" value="MetI-like_sf"/>
</dbReference>
<evidence type="ECO:0000256" key="6">
    <source>
        <dbReference type="ARBA" id="ARBA00023136"/>
    </source>
</evidence>
<keyword evidence="5 7" id="KW-1133">Transmembrane helix</keyword>
<protein>
    <submittedName>
        <fullName evidence="9">ABC transporter permease</fullName>
    </submittedName>
</protein>
<dbReference type="PROSITE" id="PS51257">
    <property type="entry name" value="PROKAR_LIPOPROTEIN"/>
    <property type="match status" value="1"/>
</dbReference>
<keyword evidence="2 7" id="KW-0813">Transport</keyword>
<dbReference type="CDD" id="cd06261">
    <property type="entry name" value="TM_PBP2"/>
    <property type="match status" value="1"/>
</dbReference>
<dbReference type="GO" id="GO:0055085">
    <property type="term" value="P:transmembrane transport"/>
    <property type="evidence" value="ECO:0007669"/>
    <property type="project" value="InterPro"/>
</dbReference>
<keyword evidence="4 7" id="KW-0812">Transmembrane</keyword>
<dbReference type="PANTHER" id="PTHR43386:SF25">
    <property type="entry name" value="PEPTIDE ABC TRANSPORTER PERMEASE PROTEIN"/>
    <property type="match status" value="1"/>
</dbReference>
<dbReference type="RefSeq" id="WP_132494574.1">
    <property type="nucleotide sequence ID" value="NZ_SMKW01000119.1"/>
</dbReference>
<feature type="transmembrane region" description="Helical" evidence="7">
    <location>
        <begin position="187"/>
        <end position="208"/>
    </location>
</feature>
<feature type="domain" description="ABC transmembrane type-1" evidence="8">
    <location>
        <begin position="63"/>
        <end position="255"/>
    </location>
</feature>
<evidence type="ECO:0000256" key="5">
    <source>
        <dbReference type="ARBA" id="ARBA00022989"/>
    </source>
</evidence>
<feature type="transmembrane region" description="Helical" evidence="7">
    <location>
        <begin position="99"/>
        <end position="120"/>
    </location>
</feature>
<comment type="subcellular location">
    <subcellularLocation>
        <location evidence="1 7">Cell membrane</location>
        <topology evidence="1 7">Multi-pass membrane protein</topology>
    </subcellularLocation>
</comment>
<evidence type="ECO:0000256" key="7">
    <source>
        <dbReference type="RuleBase" id="RU363032"/>
    </source>
</evidence>
<evidence type="ECO:0000256" key="2">
    <source>
        <dbReference type="ARBA" id="ARBA00022448"/>
    </source>
</evidence>
<dbReference type="Pfam" id="PF00528">
    <property type="entry name" value="BPD_transp_1"/>
    <property type="match status" value="1"/>
</dbReference>
<dbReference type="GO" id="GO:0005886">
    <property type="term" value="C:plasma membrane"/>
    <property type="evidence" value="ECO:0007669"/>
    <property type="project" value="UniProtKB-SubCell"/>
</dbReference>
<keyword evidence="10" id="KW-1185">Reference proteome</keyword>
<feature type="transmembrane region" description="Helical" evidence="7">
    <location>
        <begin position="66"/>
        <end position="87"/>
    </location>
</feature>
<evidence type="ECO:0000256" key="4">
    <source>
        <dbReference type="ARBA" id="ARBA00022692"/>
    </source>
</evidence>
<dbReference type="SUPFAM" id="SSF161098">
    <property type="entry name" value="MetI-like"/>
    <property type="match status" value="1"/>
</dbReference>
<dbReference type="Gene3D" id="1.10.3720.10">
    <property type="entry name" value="MetI-like"/>
    <property type="match status" value="1"/>
</dbReference>
<dbReference type="OrthoDB" id="9812701at2"/>
<dbReference type="InterPro" id="IPR000515">
    <property type="entry name" value="MetI-like"/>
</dbReference>
<dbReference type="PANTHER" id="PTHR43386">
    <property type="entry name" value="OLIGOPEPTIDE TRANSPORT SYSTEM PERMEASE PROTEIN APPC"/>
    <property type="match status" value="1"/>
</dbReference>
<dbReference type="PROSITE" id="PS50928">
    <property type="entry name" value="ABC_TM1"/>
    <property type="match status" value="1"/>
</dbReference>
<evidence type="ECO:0000313" key="10">
    <source>
        <dbReference type="Proteomes" id="UP000294947"/>
    </source>
</evidence>
<gene>
    <name evidence="9" type="ORF">E1288_42800</name>
</gene>
<feature type="transmembrane region" description="Helical" evidence="7">
    <location>
        <begin position="228"/>
        <end position="254"/>
    </location>
</feature>
<sequence>MNRAIIAGSLASAVACATVLGGLLTPHLPTEIIGLPHTSPGGGALLGTDGLGRDVLSRVLAGGRDLVLVSMLAALLATSLGVAGGLLAGWSDGWTSRLLTALADVLLAVPLLLVALVLAVSLPGDAAVIAATVCGGTPLTLRVVRDATRLARGSGYVEAARCRGERDAALLIREVLPSMAGLISADVGMRFVVAVQLAAALSLLGFGAQPPTADWALMIRENLPGSGLNPAGVIAPAVALAVLTAGVAGAASLLDRRPA</sequence>
<evidence type="ECO:0000259" key="8">
    <source>
        <dbReference type="PROSITE" id="PS50928"/>
    </source>
</evidence>
<name>A0A4R4XWU7_9PSEU</name>
<evidence type="ECO:0000256" key="1">
    <source>
        <dbReference type="ARBA" id="ARBA00004651"/>
    </source>
</evidence>
<comment type="caution">
    <text evidence="9">The sequence shown here is derived from an EMBL/GenBank/DDBJ whole genome shotgun (WGS) entry which is preliminary data.</text>
</comment>
<dbReference type="EMBL" id="SMKW01000119">
    <property type="protein sequence ID" value="TDD35780.1"/>
    <property type="molecule type" value="Genomic_DNA"/>
</dbReference>
<dbReference type="Proteomes" id="UP000294947">
    <property type="component" value="Unassembled WGS sequence"/>
</dbReference>
<reference evidence="9 10" key="1">
    <citation type="submission" date="2019-03" db="EMBL/GenBank/DDBJ databases">
        <title>Draft genome sequences of novel Actinobacteria.</title>
        <authorList>
            <person name="Sahin N."/>
            <person name="Ay H."/>
            <person name="Saygin H."/>
        </authorList>
    </citation>
    <scope>NUCLEOTIDE SEQUENCE [LARGE SCALE GENOMIC DNA]</scope>
    <source>
        <strain evidence="9 10">7K502</strain>
    </source>
</reference>
<accession>A0A4R4XWU7</accession>